<sequence>MFPNLVVSISLAAGICVPFYLPYRKSKYLSSKSLHPANRIRKYPAIGPFFHMY</sequence>
<keyword evidence="1" id="KW-0472">Membrane</keyword>
<protein>
    <submittedName>
        <fullName evidence="2">Uncharacterized protein</fullName>
    </submittedName>
</protein>
<feature type="transmembrane region" description="Helical" evidence="1">
    <location>
        <begin position="6"/>
        <end position="23"/>
    </location>
</feature>
<keyword evidence="3" id="KW-1185">Reference proteome</keyword>
<accession>A0A5N6U9A2</accession>
<name>A0A5N6U9A2_ASPAV</name>
<dbReference type="EMBL" id="ML742024">
    <property type="protein sequence ID" value="KAE8155182.1"/>
    <property type="molecule type" value="Genomic_DNA"/>
</dbReference>
<reference evidence="2 3" key="1">
    <citation type="submission" date="2019-04" db="EMBL/GenBank/DDBJ databases">
        <title>Friends and foes A comparative genomics study of 23 Aspergillus species from section Flavi.</title>
        <authorList>
            <consortium name="DOE Joint Genome Institute"/>
            <person name="Kjaerbolling I."/>
            <person name="Vesth T."/>
            <person name="Frisvad J.C."/>
            <person name="Nybo J.L."/>
            <person name="Theobald S."/>
            <person name="Kildgaard S."/>
            <person name="Isbrandt T."/>
            <person name="Kuo A."/>
            <person name="Sato A."/>
            <person name="Lyhne E.K."/>
            <person name="Kogle M.E."/>
            <person name="Wiebenga A."/>
            <person name="Kun R.S."/>
            <person name="Lubbers R.J."/>
            <person name="Makela M.R."/>
            <person name="Barry K."/>
            <person name="Chovatia M."/>
            <person name="Clum A."/>
            <person name="Daum C."/>
            <person name="Haridas S."/>
            <person name="He G."/>
            <person name="LaButti K."/>
            <person name="Lipzen A."/>
            <person name="Mondo S."/>
            <person name="Riley R."/>
            <person name="Salamov A."/>
            <person name="Simmons B.A."/>
            <person name="Magnuson J.K."/>
            <person name="Henrissat B."/>
            <person name="Mortensen U.H."/>
            <person name="Larsen T.O."/>
            <person name="Devries R.P."/>
            <person name="Grigoriev I.V."/>
            <person name="Machida M."/>
            <person name="Baker S.E."/>
            <person name="Andersen M.R."/>
        </authorList>
    </citation>
    <scope>NUCLEOTIDE SEQUENCE [LARGE SCALE GENOMIC DNA]</scope>
    <source>
        <strain evidence="2 3">IBT 18842</strain>
    </source>
</reference>
<gene>
    <name evidence="2" type="ORF">BDV25DRAFT_38166</name>
</gene>
<evidence type="ECO:0000256" key="1">
    <source>
        <dbReference type="SAM" id="Phobius"/>
    </source>
</evidence>
<keyword evidence="1" id="KW-0812">Transmembrane</keyword>
<dbReference type="Proteomes" id="UP000325780">
    <property type="component" value="Unassembled WGS sequence"/>
</dbReference>
<keyword evidence="1" id="KW-1133">Transmembrane helix</keyword>
<dbReference type="AlphaFoldDB" id="A0A5N6U9A2"/>
<organism evidence="2 3">
    <name type="scientific">Aspergillus avenaceus</name>
    <dbReference type="NCBI Taxonomy" id="36643"/>
    <lineage>
        <taxon>Eukaryota</taxon>
        <taxon>Fungi</taxon>
        <taxon>Dikarya</taxon>
        <taxon>Ascomycota</taxon>
        <taxon>Pezizomycotina</taxon>
        <taxon>Eurotiomycetes</taxon>
        <taxon>Eurotiomycetidae</taxon>
        <taxon>Eurotiales</taxon>
        <taxon>Aspergillaceae</taxon>
        <taxon>Aspergillus</taxon>
        <taxon>Aspergillus subgen. Circumdati</taxon>
    </lineage>
</organism>
<evidence type="ECO:0000313" key="2">
    <source>
        <dbReference type="EMBL" id="KAE8155182.1"/>
    </source>
</evidence>
<proteinExistence type="predicted"/>
<evidence type="ECO:0000313" key="3">
    <source>
        <dbReference type="Proteomes" id="UP000325780"/>
    </source>
</evidence>